<feature type="transmembrane region" description="Helical" evidence="8">
    <location>
        <begin position="412"/>
        <end position="440"/>
    </location>
</feature>
<proteinExistence type="inferred from homology"/>
<evidence type="ECO:0000256" key="5">
    <source>
        <dbReference type="ARBA" id="ARBA00022989"/>
    </source>
</evidence>
<dbReference type="Gene3D" id="2.160.20.80">
    <property type="entry name" value="E3 ubiquitin-protein ligase SopA"/>
    <property type="match status" value="1"/>
</dbReference>
<reference evidence="10" key="1">
    <citation type="journal article" date="2019" name="Int. J. Syst. Evol. Microbiol.">
        <title>The Global Catalogue of Microorganisms (GCM) 10K type strain sequencing project: providing services to taxonomists for standard genome sequencing and annotation.</title>
        <authorList>
            <consortium name="The Broad Institute Genomics Platform"/>
            <consortium name="The Broad Institute Genome Sequencing Center for Infectious Disease"/>
            <person name="Wu L."/>
            <person name="Ma J."/>
        </authorList>
    </citation>
    <scope>NUCLEOTIDE SEQUENCE [LARGE SCALE GENOMIC DNA]</scope>
    <source>
        <strain evidence="10">KCTC 12848</strain>
    </source>
</reference>
<organism evidence="9 10">
    <name type="scientific">Saccharothrix xinjiangensis</name>
    <dbReference type="NCBI Taxonomy" id="204798"/>
    <lineage>
        <taxon>Bacteria</taxon>
        <taxon>Bacillati</taxon>
        <taxon>Actinomycetota</taxon>
        <taxon>Actinomycetes</taxon>
        <taxon>Pseudonocardiales</taxon>
        <taxon>Pseudonocardiaceae</taxon>
        <taxon>Saccharothrix</taxon>
    </lineage>
</organism>
<dbReference type="EMBL" id="JBHSJB010000042">
    <property type="protein sequence ID" value="MFC5059526.1"/>
    <property type="molecule type" value="Genomic_DNA"/>
</dbReference>
<feature type="transmembrane region" description="Helical" evidence="8">
    <location>
        <begin position="109"/>
        <end position="128"/>
    </location>
</feature>
<dbReference type="GO" id="GO:0016757">
    <property type="term" value="F:glycosyltransferase activity"/>
    <property type="evidence" value="ECO:0007669"/>
    <property type="project" value="UniProtKB-KW"/>
</dbReference>
<protein>
    <submittedName>
        <fullName evidence="9">Polyprenol phosphomannose-dependent alpha 1,6 mannosyltransferase MptB</fullName>
    </submittedName>
</protein>
<evidence type="ECO:0000256" key="2">
    <source>
        <dbReference type="ARBA" id="ARBA00022676"/>
    </source>
</evidence>
<evidence type="ECO:0000256" key="8">
    <source>
        <dbReference type="SAM" id="Phobius"/>
    </source>
</evidence>
<dbReference type="Pfam" id="PF00805">
    <property type="entry name" value="Pentapeptide"/>
    <property type="match status" value="1"/>
</dbReference>
<feature type="transmembrane region" description="Helical" evidence="8">
    <location>
        <begin position="378"/>
        <end position="400"/>
    </location>
</feature>
<evidence type="ECO:0000313" key="9">
    <source>
        <dbReference type="EMBL" id="MFC5059526.1"/>
    </source>
</evidence>
<keyword evidence="10" id="KW-1185">Reference proteome</keyword>
<feature type="transmembrane region" description="Helical" evidence="8">
    <location>
        <begin position="229"/>
        <end position="250"/>
    </location>
</feature>
<dbReference type="NCBIfam" id="NF038066">
    <property type="entry name" value="MptB"/>
    <property type="match status" value="1"/>
</dbReference>
<comment type="subcellular location">
    <subcellularLocation>
        <location evidence="1">Membrane</location>
        <topology evidence="1">Multi-pass membrane protein</topology>
    </subcellularLocation>
</comment>
<feature type="transmembrane region" description="Helical" evidence="8">
    <location>
        <begin position="348"/>
        <end position="366"/>
    </location>
</feature>
<dbReference type="Pfam" id="PF26314">
    <property type="entry name" value="MptA_B_family"/>
    <property type="match status" value="1"/>
</dbReference>
<feature type="transmembrane region" description="Helical" evidence="8">
    <location>
        <begin position="482"/>
        <end position="501"/>
    </location>
</feature>
<dbReference type="SUPFAM" id="SSF141571">
    <property type="entry name" value="Pentapeptide repeat-like"/>
    <property type="match status" value="1"/>
</dbReference>
<evidence type="ECO:0000256" key="6">
    <source>
        <dbReference type="ARBA" id="ARBA00023136"/>
    </source>
</evidence>
<dbReference type="Proteomes" id="UP001595833">
    <property type="component" value="Unassembled WGS sequence"/>
</dbReference>
<evidence type="ECO:0000256" key="3">
    <source>
        <dbReference type="ARBA" id="ARBA00022679"/>
    </source>
</evidence>
<feature type="transmembrane region" description="Helical" evidence="8">
    <location>
        <begin position="37"/>
        <end position="57"/>
    </location>
</feature>
<evidence type="ECO:0000256" key="1">
    <source>
        <dbReference type="ARBA" id="ARBA00004141"/>
    </source>
</evidence>
<dbReference type="InterPro" id="IPR049829">
    <property type="entry name" value="MptA/B-like"/>
</dbReference>
<feature type="transmembrane region" description="Helical" evidence="8">
    <location>
        <begin position="447"/>
        <end position="470"/>
    </location>
</feature>
<evidence type="ECO:0000256" key="7">
    <source>
        <dbReference type="ARBA" id="ARBA00043987"/>
    </source>
</evidence>
<evidence type="ECO:0000256" key="4">
    <source>
        <dbReference type="ARBA" id="ARBA00022692"/>
    </source>
</evidence>
<sequence>MTADRSGSAGRAELLPPRLNAWLTLSRQVPSKVLRPGVLGAVLITFGGLGAGAVVRRDPLLSGTFLNAMRYGHGHDLAFAVLYAGLALMVVSWVRLGRLVRTGRIGGRAVALTAAAWTAPLIIAPPLYSRDVYSYLAQGAVALRGFDPYTTGASALDLPLSGNVAGLWQDTPSPYGPLFLLLAKSTVAVVGDNVILGAILMRLAVLAGLVLLAWAIPGLTRHLGGRAPVALWLTVANPLVVAVGIGGAHNDILMVGLMAVGVLMVLDRRHVLGFAVIALAAAVKATALLVAPFLVWVWVARLSGPARHRFLKGAAAGGGAFVVVFALSTLVAGVDLGWIDVLRSQTPLLTWMSLPCAVAELTYHAVGRHFGVFTYEGFLGFFRSAGMYVLVAVLVRQWWLAREGGAEAVRRAAIALLAASVLAPSVLPWYFTWALALAAVFAWRDRWLAVAAGVSVWMVLVTLPDGTIVARWTYGSMNPWVWWPYLALTVLVGVWVGRALLQREPGAALRHIAGVTSHGAARSGVDLPGVDLSGVDLPRVDLSGVDFKDLADLDKIDFKDVDLTGVDEGADVRRGSSGG</sequence>
<comment type="caution">
    <text evidence="9">The sequence shown here is derived from an EMBL/GenBank/DDBJ whole genome shotgun (WGS) entry which is preliminary data.</text>
</comment>
<evidence type="ECO:0000313" key="10">
    <source>
        <dbReference type="Proteomes" id="UP001595833"/>
    </source>
</evidence>
<name>A0ABV9YC88_9PSEU</name>
<keyword evidence="4 8" id="KW-0812">Transmembrane</keyword>
<comment type="similarity">
    <text evidence="7">Belongs to the MptA/B family.</text>
</comment>
<accession>A0ABV9YC88</accession>
<gene>
    <name evidence="9" type="primary">mptB</name>
    <name evidence="9" type="ORF">ACFPFM_37915</name>
</gene>
<feature type="transmembrane region" description="Helical" evidence="8">
    <location>
        <begin position="194"/>
        <end position="217"/>
    </location>
</feature>
<feature type="transmembrane region" description="Helical" evidence="8">
    <location>
        <begin position="270"/>
        <end position="298"/>
    </location>
</feature>
<keyword evidence="3" id="KW-0808">Transferase</keyword>
<feature type="transmembrane region" description="Helical" evidence="8">
    <location>
        <begin position="310"/>
        <end position="328"/>
    </location>
</feature>
<dbReference type="RefSeq" id="WP_344035552.1">
    <property type="nucleotide sequence ID" value="NZ_BAAAKE010000003.1"/>
</dbReference>
<dbReference type="InterPro" id="IPR001646">
    <property type="entry name" value="5peptide_repeat"/>
</dbReference>
<keyword evidence="5 8" id="KW-1133">Transmembrane helix</keyword>
<keyword evidence="2 9" id="KW-0328">Glycosyltransferase</keyword>
<keyword evidence="6 8" id="KW-0472">Membrane</keyword>
<feature type="transmembrane region" description="Helical" evidence="8">
    <location>
        <begin position="77"/>
        <end position="97"/>
    </location>
</feature>